<dbReference type="RefSeq" id="WP_320687124.1">
    <property type="nucleotide sequence ID" value="NZ_JAXBLV010000180.1"/>
</dbReference>
<sequence>MCKQPFGHAHHFYDALCPACAAHNFANRTRATDLRGRTALVTGGRMKAGYHATLKLLRAGA</sequence>
<accession>A0ABU5F3X6</accession>
<gene>
    <name evidence="1" type="ORF">R5W23_001823</name>
</gene>
<name>A0ABU5F3X6_9BACT</name>
<dbReference type="Proteomes" id="UP001272242">
    <property type="component" value="Unassembled WGS sequence"/>
</dbReference>
<proteinExistence type="predicted"/>
<comment type="caution">
    <text evidence="1">The sequence shown here is derived from an EMBL/GenBank/DDBJ whole genome shotgun (WGS) entry which is preliminary data.</text>
</comment>
<evidence type="ECO:0000313" key="1">
    <source>
        <dbReference type="EMBL" id="MDY3560579.1"/>
    </source>
</evidence>
<dbReference type="EMBL" id="JAXBLV010000180">
    <property type="protein sequence ID" value="MDY3560579.1"/>
    <property type="molecule type" value="Genomic_DNA"/>
</dbReference>
<evidence type="ECO:0000313" key="2">
    <source>
        <dbReference type="Proteomes" id="UP001272242"/>
    </source>
</evidence>
<evidence type="ECO:0008006" key="3">
    <source>
        <dbReference type="Google" id="ProtNLM"/>
    </source>
</evidence>
<keyword evidence="2" id="KW-1185">Reference proteome</keyword>
<protein>
    <recommendedName>
        <fullName evidence="3">Short-chain dehydrogenase</fullName>
    </recommendedName>
</protein>
<organism evidence="1 2">
    <name type="scientific">Gemmata algarum</name>
    <dbReference type="NCBI Taxonomy" id="2975278"/>
    <lineage>
        <taxon>Bacteria</taxon>
        <taxon>Pseudomonadati</taxon>
        <taxon>Planctomycetota</taxon>
        <taxon>Planctomycetia</taxon>
        <taxon>Gemmatales</taxon>
        <taxon>Gemmataceae</taxon>
        <taxon>Gemmata</taxon>
    </lineage>
</organism>
<reference evidence="2" key="1">
    <citation type="journal article" date="2023" name="Mar. Drugs">
        <title>Gemmata algarum, a Novel Planctomycete Isolated from an Algal Mat, Displays Antimicrobial Activity.</title>
        <authorList>
            <person name="Kumar G."/>
            <person name="Kallscheuer N."/>
            <person name="Kashif M."/>
            <person name="Ahamad S."/>
            <person name="Jagadeeshwari U."/>
            <person name="Pannikurungottu S."/>
            <person name="Haufschild T."/>
            <person name="Kabuu M."/>
            <person name="Sasikala C."/>
            <person name="Jogler C."/>
            <person name="Ramana C."/>
        </authorList>
    </citation>
    <scope>NUCLEOTIDE SEQUENCE [LARGE SCALE GENOMIC DNA]</scope>
    <source>
        <strain evidence="2">JC673</strain>
    </source>
</reference>